<gene>
    <name evidence="1" type="ORF">PCOR1329_LOCUS9082</name>
</gene>
<organism evidence="1 2">
    <name type="scientific">Prorocentrum cordatum</name>
    <dbReference type="NCBI Taxonomy" id="2364126"/>
    <lineage>
        <taxon>Eukaryota</taxon>
        <taxon>Sar</taxon>
        <taxon>Alveolata</taxon>
        <taxon>Dinophyceae</taxon>
        <taxon>Prorocentrales</taxon>
        <taxon>Prorocentraceae</taxon>
        <taxon>Prorocentrum</taxon>
    </lineage>
</organism>
<keyword evidence="2" id="KW-1185">Reference proteome</keyword>
<protein>
    <recommendedName>
        <fullName evidence="3">Secreted protein</fullName>
    </recommendedName>
</protein>
<accession>A0ABN9QCZ1</accession>
<comment type="caution">
    <text evidence="1">The sequence shown here is derived from an EMBL/GenBank/DDBJ whole genome shotgun (WGS) entry which is preliminary data.</text>
</comment>
<evidence type="ECO:0008006" key="3">
    <source>
        <dbReference type="Google" id="ProtNLM"/>
    </source>
</evidence>
<dbReference type="EMBL" id="CAUYUJ010002514">
    <property type="protein sequence ID" value="CAK0801118.1"/>
    <property type="molecule type" value="Genomic_DNA"/>
</dbReference>
<feature type="non-terminal residue" evidence="1">
    <location>
        <position position="1"/>
    </location>
</feature>
<sequence length="100" mass="11687">VRPWCVCVFVRCLALLRSPPRSREASPGHEQEAVSLLLQVVFCLFAHSSVPVMMRVYGGEWRHGGYSNQLFSRVFRGEFERHDCTWFSFTYGVDLMLRWT</sequence>
<evidence type="ECO:0000313" key="1">
    <source>
        <dbReference type="EMBL" id="CAK0801118.1"/>
    </source>
</evidence>
<proteinExistence type="predicted"/>
<name>A0ABN9QCZ1_9DINO</name>
<evidence type="ECO:0000313" key="2">
    <source>
        <dbReference type="Proteomes" id="UP001189429"/>
    </source>
</evidence>
<dbReference type="Proteomes" id="UP001189429">
    <property type="component" value="Unassembled WGS sequence"/>
</dbReference>
<reference evidence="1" key="1">
    <citation type="submission" date="2023-10" db="EMBL/GenBank/DDBJ databases">
        <authorList>
            <person name="Chen Y."/>
            <person name="Shah S."/>
            <person name="Dougan E. K."/>
            <person name="Thang M."/>
            <person name="Chan C."/>
        </authorList>
    </citation>
    <scope>NUCLEOTIDE SEQUENCE [LARGE SCALE GENOMIC DNA]</scope>
</reference>